<dbReference type="CDD" id="cd11825">
    <property type="entry name" value="SH3_PLCgamma"/>
    <property type="match status" value="1"/>
</dbReference>
<evidence type="ECO:0000256" key="11">
    <source>
        <dbReference type="PIRNR" id="PIRNR000952"/>
    </source>
</evidence>
<evidence type="ECO:0000256" key="5">
    <source>
        <dbReference type="ARBA" id="ARBA00022801"/>
    </source>
</evidence>
<dbReference type="GO" id="GO:0051209">
    <property type="term" value="P:release of sequestered calcium ion into cytosol"/>
    <property type="evidence" value="ECO:0000318"/>
    <property type="project" value="GO_Central"/>
</dbReference>
<evidence type="ECO:0000256" key="8">
    <source>
        <dbReference type="ARBA" id="ARBA00022999"/>
    </source>
</evidence>
<dbReference type="SMART" id="SM00233">
    <property type="entry name" value="PH"/>
    <property type="match status" value="2"/>
</dbReference>
<dbReference type="Gene3D" id="2.60.40.150">
    <property type="entry name" value="C2 domain"/>
    <property type="match status" value="1"/>
</dbReference>
<evidence type="ECO:0000313" key="21">
    <source>
        <dbReference type="EnsemblMetazoa" id="XP_030831279"/>
    </source>
</evidence>
<evidence type="ECO:0000256" key="15">
    <source>
        <dbReference type="SAM" id="MobiDB-lite"/>
    </source>
</evidence>
<dbReference type="SUPFAM" id="SSF50044">
    <property type="entry name" value="SH3-domain"/>
    <property type="match status" value="1"/>
</dbReference>
<dbReference type="InterPro" id="IPR001192">
    <property type="entry name" value="PI-PLC_fam"/>
</dbReference>
<dbReference type="SUPFAM" id="SSF55550">
    <property type="entry name" value="SH2 domain"/>
    <property type="match status" value="2"/>
</dbReference>
<dbReference type="GeneID" id="583807"/>
<keyword evidence="6" id="KW-0106">Calcium</keyword>
<evidence type="ECO:0000313" key="22">
    <source>
        <dbReference type="Proteomes" id="UP000007110"/>
    </source>
</evidence>
<dbReference type="GO" id="GO:0046488">
    <property type="term" value="P:phosphatidylinositol metabolic process"/>
    <property type="evidence" value="ECO:0000318"/>
    <property type="project" value="GO_Central"/>
</dbReference>
<reference evidence="21" key="2">
    <citation type="submission" date="2021-01" db="UniProtKB">
        <authorList>
            <consortium name="EnsemblMetazoa"/>
        </authorList>
    </citation>
    <scope>IDENTIFICATION</scope>
</reference>
<feature type="domain" description="C2" evidence="19">
    <location>
        <begin position="1049"/>
        <end position="1172"/>
    </location>
</feature>
<feature type="domain" description="PH" evidence="18">
    <location>
        <begin position="1"/>
        <end position="133"/>
    </location>
</feature>
<dbReference type="RefSeq" id="XP_030833694.1">
    <property type="nucleotide sequence ID" value="XM_030977834.1"/>
</dbReference>
<dbReference type="RefSeq" id="XP_030831277.1">
    <property type="nucleotide sequence ID" value="XM_030975417.1"/>
</dbReference>
<dbReference type="EnsemblMetazoa" id="XM_030975417">
    <property type="protein sequence ID" value="XP_030831277"/>
    <property type="gene ID" value="LOC583807"/>
</dbReference>
<dbReference type="PROSITE" id="PS50002">
    <property type="entry name" value="SH3"/>
    <property type="match status" value="1"/>
</dbReference>
<evidence type="ECO:0000259" key="20">
    <source>
        <dbReference type="PROSITE" id="PS50008"/>
    </source>
</evidence>
<feature type="compositionally biased region" description="Polar residues" evidence="15">
    <location>
        <begin position="1274"/>
        <end position="1285"/>
    </location>
</feature>
<feature type="domain" description="SH2" evidence="16">
    <location>
        <begin position="538"/>
        <end position="644"/>
    </location>
</feature>
<dbReference type="Pfam" id="PF00018">
    <property type="entry name" value="SH3_1"/>
    <property type="match status" value="1"/>
</dbReference>
<protein>
    <recommendedName>
        <fullName evidence="11">1-phosphatidylinositol 4,5-bisphosphate phosphodiesterase gamma</fullName>
        <ecNumber evidence="11">3.1.4.11</ecNumber>
    </recommendedName>
</protein>
<comment type="function">
    <text evidence="11">Mediates the production of the second messenger molecules diacylglycerol (DAG) and inositol 1,4,5-trisphosphate (IP3). Plays an important role in the regulation of intracellular signaling cascades.</text>
</comment>
<dbReference type="InParanoid" id="A0A7M7N4U9"/>
<dbReference type="Gene3D" id="3.30.505.10">
    <property type="entry name" value="SH2 domain"/>
    <property type="match status" value="2"/>
</dbReference>
<feature type="domain" description="SH3" evidence="17">
    <location>
        <begin position="777"/>
        <end position="837"/>
    </location>
</feature>
<dbReference type="CDD" id="cd16201">
    <property type="entry name" value="EFh_PI-PLCgamma"/>
    <property type="match status" value="1"/>
</dbReference>
<dbReference type="GO" id="GO:0032587">
    <property type="term" value="C:ruffle membrane"/>
    <property type="evidence" value="ECO:0000318"/>
    <property type="project" value="GO_Central"/>
</dbReference>
<feature type="region of interest" description="Disordered" evidence="15">
    <location>
        <begin position="1263"/>
        <end position="1285"/>
    </location>
</feature>
<dbReference type="InterPro" id="IPR036028">
    <property type="entry name" value="SH3-like_dom_sf"/>
</dbReference>
<evidence type="ECO:0000256" key="12">
    <source>
        <dbReference type="PROSITE-ProRule" id="PRU00191"/>
    </source>
</evidence>
<dbReference type="FunFam" id="2.60.40.150:FF:000199">
    <property type="entry name" value="1-phosphatidylinositol 4,5-bisphosphate phosphodiesterase gamma"/>
    <property type="match status" value="1"/>
</dbReference>
<dbReference type="Pfam" id="PF00388">
    <property type="entry name" value="PI-PLC-X"/>
    <property type="match status" value="1"/>
</dbReference>
<dbReference type="Gene3D" id="1.10.238.10">
    <property type="entry name" value="EF-hand"/>
    <property type="match status" value="1"/>
</dbReference>
<keyword evidence="4" id="KW-0677">Repeat</keyword>
<evidence type="ECO:0000256" key="14">
    <source>
        <dbReference type="RuleBase" id="RU361133"/>
    </source>
</evidence>
<dbReference type="RefSeq" id="XP_030833687.1">
    <property type="nucleotide sequence ID" value="XM_030977827.1"/>
</dbReference>
<accession>A0A7M7N4U9</accession>
<evidence type="ECO:0000256" key="2">
    <source>
        <dbReference type="ARBA" id="ARBA00022443"/>
    </source>
</evidence>
<dbReference type="FunFam" id="3.20.20.190:FF:000007">
    <property type="entry name" value="1-phosphatidylinositol 4,5-bisphosphate phosphodiesterase gamma"/>
    <property type="match status" value="1"/>
</dbReference>
<evidence type="ECO:0000256" key="1">
    <source>
        <dbReference type="ARBA" id="ARBA00001913"/>
    </source>
</evidence>
<dbReference type="KEGG" id="spu:583807"/>
<dbReference type="Pfam" id="PF00017">
    <property type="entry name" value="SH2"/>
    <property type="match status" value="2"/>
</dbReference>
<dbReference type="InterPro" id="IPR011993">
    <property type="entry name" value="PH-like_dom_sf"/>
</dbReference>
<dbReference type="InterPro" id="IPR000008">
    <property type="entry name" value="C2_dom"/>
</dbReference>
<dbReference type="Gene3D" id="2.30.29.30">
    <property type="entry name" value="Pleckstrin-homology domain (PH domain)/Phosphotyrosine-binding domain (PTB)"/>
    <property type="match status" value="1"/>
</dbReference>
<dbReference type="InterPro" id="IPR000980">
    <property type="entry name" value="SH2"/>
</dbReference>
<dbReference type="PROSITE" id="PS50007">
    <property type="entry name" value="PIPLC_X_DOMAIN"/>
    <property type="match status" value="1"/>
</dbReference>
<dbReference type="PRINTS" id="PR00390">
    <property type="entry name" value="PHPHLIPASEC"/>
</dbReference>
<dbReference type="PROSITE" id="PS50001">
    <property type="entry name" value="SH2"/>
    <property type="match status" value="2"/>
</dbReference>
<keyword evidence="8 12" id="KW-0727">SH2 domain</keyword>
<dbReference type="InterPro" id="IPR001711">
    <property type="entry name" value="PLipase_C_Pinositol-sp_Y"/>
</dbReference>
<keyword evidence="3" id="KW-0597">Phosphoprotein</keyword>
<dbReference type="PROSITE" id="PS50008">
    <property type="entry name" value="PIPLC_Y_DOMAIN"/>
    <property type="match status" value="1"/>
</dbReference>
<dbReference type="RefSeq" id="XP_030831278.1">
    <property type="nucleotide sequence ID" value="XM_030975418.1"/>
</dbReference>
<evidence type="ECO:0000256" key="4">
    <source>
        <dbReference type="ARBA" id="ARBA00022737"/>
    </source>
</evidence>
<dbReference type="OrthoDB" id="269822at2759"/>
<dbReference type="InterPro" id="IPR000909">
    <property type="entry name" value="PLipase_C_PInositol-sp_X_dom"/>
</dbReference>
<evidence type="ECO:0000256" key="13">
    <source>
        <dbReference type="PROSITE-ProRule" id="PRU00192"/>
    </source>
</evidence>
<keyword evidence="9 11" id="KW-0443">Lipid metabolism</keyword>
<dbReference type="SMART" id="SM00148">
    <property type="entry name" value="PLCXc"/>
    <property type="match status" value="1"/>
</dbReference>
<dbReference type="Pfam" id="PF23329">
    <property type="entry name" value="EF_HAND_1_PLCG"/>
    <property type="match status" value="1"/>
</dbReference>
<dbReference type="GO" id="GO:0004435">
    <property type="term" value="F:phosphatidylinositol-4,5-bisphosphate phospholipase C activity"/>
    <property type="evidence" value="ECO:0000318"/>
    <property type="project" value="GO_Central"/>
</dbReference>
<feature type="domain" description="SH2" evidence="16">
    <location>
        <begin position="655"/>
        <end position="744"/>
    </location>
</feature>
<keyword evidence="7 11" id="KW-0442">Lipid degradation</keyword>
<dbReference type="Pfam" id="PF23583">
    <property type="entry name" value="EF_HAND_2_PLCG"/>
    <property type="match status" value="1"/>
</dbReference>
<dbReference type="GO" id="GO:0048015">
    <property type="term" value="P:phosphatidylinositol-mediated signaling"/>
    <property type="evidence" value="ECO:0000318"/>
    <property type="project" value="GO_Central"/>
</dbReference>
<dbReference type="SMART" id="SM00326">
    <property type="entry name" value="SH3"/>
    <property type="match status" value="1"/>
</dbReference>
<evidence type="ECO:0000259" key="18">
    <source>
        <dbReference type="PROSITE" id="PS50003"/>
    </source>
</evidence>
<dbReference type="Gene3D" id="2.30.30.40">
    <property type="entry name" value="SH3 Domains"/>
    <property type="match status" value="1"/>
</dbReference>
<proteinExistence type="predicted"/>
<dbReference type="InterPro" id="IPR011992">
    <property type="entry name" value="EF-hand-dom_pair"/>
</dbReference>
<keyword evidence="2 13" id="KW-0728">SH3 domain</keyword>
<evidence type="ECO:0000259" key="16">
    <source>
        <dbReference type="PROSITE" id="PS50001"/>
    </source>
</evidence>
<dbReference type="InterPro" id="IPR035023">
    <property type="entry name" value="PLC-gamma_C-SH2"/>
</dbReference>
<dbReference type="CDD" id="cd09932">
    <property type="entry name" value="SH2_C-SH2_PLC_gamma_like"/>
    <property type="match status" value="1"/>
</dbReference>
<name>A0A7M7N4U9_STRPU</name>
<dbReference type="InterPro" id="IPR001452">
    <property type="entry name" value="SH3_domain"/>
</dbReference>
<dbReference type="FunFam" id="2.30.30.40:FF:000051">
    <property type="entry name" value="1-phosphatidylinositol 4,5-bisphosphate phosphodiesterase gamma"/>
    <property type="match status" value="1"/>
</dbReference>
<keyword evidence="5 11" id="KW-0378">Hydrolase</keyword>
<dbReference type="Pfam" id="PF00387">
    <property type="entry name" value="PI-PLC-Y"/>
    <property type="match status" value="1"/>
</dbReference>
<dbReference type="GeneID" id="579102"/>
<dbReference type="OMA" id="CMLERGT"/>
<organism evidence="21 22">
    <name type="scientific">Strongylocentrotus purpuratus</name>
    <name type="common">Purple sea urchin</name>
    <dbReference type="NCBI Taxonomy" id="7668"/>
    <lineage>
        <taxon>Eukaryota</taxon>
        <taxon>Metazoa</taxon>
        <taxon>Echinodermata</taxon>
        <taxon>Eleutherozoa</taxon>
        <taxon>Echinozoa</taxon>
        <taxon>Echinoidea</taxon>
        <taxon>Euechinoidea</taxon>
        <taxon>Echinacea</taxon>
        <taxon>Camarodonta</taxon>
        <taxon>Echinidea</taxon>
        <taxon>Strongylocentrotidae</taxon>
        <taxon>Strongylocentrotus</taxon>
    </lineage>
</organism>
<dbReference type="GO" id="GO:0009395">
    <property type="term" value="P:phospholipid catabolic process"/>
    <property type="evidence" value="ECO:0007669"/>
    <property type="project" value="UniProtKB-UniRule"/>
</dbReference>
<dbReference type="Pfam" id="PF00168">
    <property type="entry name" value="C2"/>
    <property type="match status" value="1"/>
</dbReference>
<dbReference type="FunFam" id="3.20.20.190:FF:000112">
    <property type="match status" value="1"/>
</dbReference>
<dbReference type="SMART" id="SM00252">
    <property type="entry name" value="SH2"/>
    <property type="match status" value="2"/>
</dbReference>
<dbReference type="InterPro" id="IPR036860">
    <property type="entry name" value="SH2_dom_sf"/>
</dbReference>
<dbReference type="PIRSF" id="PIRSF000952">
    <property type="entry name" value="PLC-gamma"/>
    <property type="match status" value="1"/>
</dbReference>
<evidence type="ECO:0000256" key="3">
    <source>
        <dbReference type="ARBA" id="ARBA00022553"/>
    </source>
</evidence>
<dbReference type="RefSeq" id="XP_030831279.1">
    <property type="nucleotide sequence ID" value="XM_030975419.1"/>
</dbReference>
<evidence type="ECO:0000256" key="6">
    <source>
        <dbReference type="ARBA" id="ARBA00022837"/>
    </source>
</evidence>
<evidence type="ECO:0000259" key="19">
    <source>
        <dbReference type="PROSITE" id="PS50004"/>
    </source>
</evidence>
<reference evidence="22" key="1">
    <citation type="submission" date="2015-02" db="EMBL/GenBank/DDBJ databases">
        <title>Genome sequencing for Strongylocentrotus purpuratus.</title>
        <authorList>
            <person name="Murali S."/>
            <person name="Liu Y."/>
            <person name="Vee V."/>
            <person name="English A."/>
            <person name="Wang M."/>
            <person name="Skinner E."/>
            <person name="Han Y."/>
            <person name="Muzny D.M."/>
            <person name="Worley K.C."/>
            <person name="Gibbs R.A."/>
        </authorList>
    </citation>
    <scope>NUCLEOTIDE SEQUENCE</scope>
</reference>
<dbReference type="GO" id="GO:0010634">
    <property type="term" value="P:positive regulation of epithelial cell migration"/>
    <property type="evidence" value="ECO:0000318"/>
    <property type="project" value="GO_Central"/>
</dbReference>
<evidence type="ECO:0000259" key="17">
    <source>
        <dbReference type="PROSITE" id="PS50002"/>
    </source>
</evidence>
<dbReference type="InterPro" id="IPR035892">
    <property type="entry name" value="C2_domain_sf"/>
</dbReference>
<dbReference type="InterPro" id="IPR057061">
    <property type="entry name" value="PLCG_EF-hand_2"/>
</dbReference>
<dbReference type="PROSITE" id="PS50004">
    <property type="entry name" value="C2"/>
    <property type="match status" value="1"/>
</dbReference>
<sequence length="1285" mass="148535">MAVVQNGTMELSEQDIHSMQHNMALGTLLTRFYGRKRPERKSFEVNMETRQVVWRRQGGRTEGAINIREIKEIRPGKNSKDFEKWPEEHRRHPNNICFVVFYGTEFRLKTLSVAAVNADEYHLWITGLKWLAEDTEKASYPLQVKRWLRREFYAMGKNKTDTVSLRDMKSFLPRINLKMNTKELREVFNEADRWGRQEIPFDGLLQLYNNLVFQQEVADRLREYYNDMNRVTLNDYIRFLAQEQKDPVANNPHEVKQYIRKYFADSGKAAMESDSDLSFTVQEFVDYLYSKDNEIWNRFYDNITDDMERPLCDYWIASSHNTYLTGDQVSSESSVEAYARCLRMGCRCLELDCWDGPDGLPIIYHGHTLTTKIRFYDVLKTIKEHAWITTDFPIILSIENHCSLLQQRNMACLFQEVFGDTLLTQPIDRDAASLPAVSKLKRKIILKHKKLPDNGNETFTVPTEDSLDFDLRNSTKNGILLLEDPLDQEWAPHYFVLTDTKLYYSEETNTQANQDDDDDASSIEPVTPNEELHYSEPWFHGKLNTNADQLPRMVAEELLTRYQQGDGTFLVRESETFKGDYSLSFWANNRVNHCRIRSKSVHGKTCYYLVENLPFPNLYTLVNVYRERSIKGGNGITVKLKETVPQLYGHENAEWFHSQLSRHEAEDMLKRVRQDGAFLVRKSERESDAFAISFRADGKIKHCRIKQEGRLFTIGSAQFESLAELCSYYHKYPLYRKMKLKAPVNQEVVDRVGGDLDPEDDPIYGSGGIYMDPNQFVPKVTVKALYDYKAQREDELSFCKHAIITNVDKQDHGWWKGDYGGKKNMWFPSNYVEEVTTPANNDQGQNATLLGNLQKGAVDITGCSVEMMLGVRSRQHFVFRIISPGQRNAMDVAASDLGELENWMKCIQEASVQAKVRSKESAIHERRLRIAREFSRLIVYCRSVPFSEERIPGKYFEMSSFPETKVERYMCAGKSKVLLDYNRKQVSRTYPKGQRIDSSNYDPIPIWFCGCQMVSLNYQTPDRHMQVNEGMFQLNGRCGYVLKPECMFDKNFDSFDKRTLVDVDPIHLTITIIAARHLQKTGRGIASPFVEVEILGSDYDSGNKYKTSTKADNGFNPVFNEVCEFDVTNPDLAMLRFVIQDEDVFGEPNFLGQATYPLKAIRTGYRSVQLKNGNSEELELATLLVHVERRVIGECDDSDLYASIQMLRERTQELTAVVNTMDRPEIDVSAAAGGGSDSDACRLKTAELNKCQEALFHLQEQRKQRVEKRRLKKTASNSQSRLPRP</sequence>
<dbReference type="EC" id="3.1.4.11" evidence="11"/>
<evidence type="ECO:0000256" key="10">
    <source>
        <dbReference type="ARBA" id="ARBA00023224"/>
    </source>
</evidence>
<dbReference type="CDD" id="cd08592">
    <property type="entry name" value="PI-PLCc_gamma"/>
    <property type="match status" value="1"/>
</dbReference>
<dbReference type="PRINTS" id="PR00452">
    <property type="entry name" value="SH3DOMAIN"/>
</dbReference>
<dbReference type="Proteomes" id="UP000007110">
    <property type="component" value="Unassembled WGS sequence"/>
</dbReference>
<dbReference type="CDD" id="cd00275">
    <property type="entry name" value="C2_PLC_like"/>
    <property type="match status" value="1"/>
</dbReference>
<dbReference type="CDD" id="cd13362">
    <property type="entry name" value="PH_PLC_gamma"/>
    <property type="match status" value="1"/>
</dbReference>
<dbReference type="PANTHER" id="PTHR10336">
    <property type="entry name" value="PHOSPHOINOSITIDE-SPECIFIC PHOSPHOLIPASE C FAMILY PROTEIN"/>
    <property type="match status" value="1"/>
</dbReference>
<dbReference type="InterPro" id="IPR056586">
    <property type="entry name" value="EF-hand_PLCG1"/>
</dbReference>
<dbReference type="InterPro" id="IPR001849">
    <property type="entry name" value="PH_domain"/>
</dbReference>
<dbReference type="InterPro" id="IPR016279">
    <property type="entry name" value="PLC-gamma"/>
</dbReference>
<dbReference type="EnsemblMetazoa" id="XM_030977834">
    <property type="protein sequence ID" value="XP_030833694"/>
    <property type="gene ID" value="LOC579102"/>
</dbReference>
<dbReference type="Gene3D" id="3.20.20.190">
    <property type="entry name" value="Phosphatidylinositol (PI) phosphodiesterase"/>
    <property type="match status" value="2"/>
</dbReference>
<feature type="domain" description="PI-PLC Y-box" evidence="20">
    <location>
        <begin position="934"/>
        <end position="1047"/>
    </location>
</feature>
<dbReference type="PROSITE" id="PS50003">
    <property type="entry name" value="PH_DOMAIN"/>
    <property type="match status" value="1"/>
</dbReference>
<dbReference type="KEGG" id="spu:579102"/>
<comment type="catalytic activity">
    <reaction evidence="11 14">
        <text>a 1,2-diacyl-sn-glycero-3-phospho-(1D-myo-inositol-4,5-bisphosphate) + H2O = 1D-myo-inositol 1,4,5-trisphosphate + a 1,2-diacyl-sn-glycerol + H(+)</text>
        <dbReference type="Rhea" id="RHEA:33179"/>
        <dbReference type="ChEBI" id="CHEBI:15377"/>
        <dbReference type="ChEBI" id="CHEBI:15378"/>
        <dbReference type="ChEBI" id="CHEBI:17815"/>
        <dbReference type="ChEBI" id="CHEBI:58456"/>
        <dbReference type="ChEBI" id="CHEBI:203600"/>
        <dbReference type="EC" id="3.1.4.11"/>
    </reaction>
</comment>
<evidence type="ECO:0000256" key="7">
    <source>
        <dbReference type="ARBA" id="ARBA00022963"/>
    </source>
</evidence>
<comment type="cofactor">
    <cofactor evidence="1">
        <name>Ca(2+)</name>
        <dbReference type="ChEBI" id="CHEBI:29108"/>
    </cofactor>
</comment>
<dbReference type="PRINTS" id="PR00401">
    <property type="entry name" value="SH2DOMAIN"/>
</dbReference>
<dbReference type="PANTHER" id="PTHR10336:SF159">
    <property type="entry name" value="1-PHOSPHATIDYLINOSITOL 4,5-BISPHOSPHATE PHOSPHODIESTERASE GAMMA"/>
    <property type="match status" value="1"/>
</dbReference>
<dbReference type="FunFam" id="3.30.505.10:FF:000009">
    <property type="entry name" value="1-phosphatidylinositol 4,5-bisphosphate phosphodiesterase gamma"/>
    <property type="match status" value="1"/>
</dbReference>
<dbReference type="SMART" id="SM00149">
    <property type="entry name" value="PLCYc"/>
    <property type="match status" value="1"/>
</dbReference>
<dbReference type="SUPFAM" id="SSF50729">
    <property type="entry name" value="PH domain-like"/>
    <property type="match status" value="1"/>
</dbReference>
<evidence type="ECO:0000256" key="9">
    <source>
        <dbReference type="ARBA" id="ARBA00023098"/>
    </source>
</evidence>
<dbReference type="SUPFAM" id="SSF51695">
    <property type="entry name" value="PLC-like phosphodiesterases"/>
    <property type="match status" value="1"/>
</dbReference>
<dbReference type="SUPFAM" id="SSF47473">
    <property type="entry name" value="EF-hand"/>
    <property type="match status" value="1"/>
</dbReference>
<dbReference type="SUPFAM" id="SSF49562">
    <property type="entry name" value="C2 domain (Calcium/lipid-binding domain, CaLB)"/>
    <property type="match status" value="1"/>
</dbReference>
<dbReference type="InterPro" id="IPR017946">
    <property type="entry name" value="PLC-like_Pdiesterase_TIM-brl"/>
</dbReference>
<dbReference type="EnsemblMetazoa" id="XM_030977827">
    <property type="protein sequence ID" value="XP_030833687"/>
    <property type="gene ID" value="LOC579102"/>
</dbReference>
<dbReference type="EnsemblMetazoa" id="XM_030975419">
    <property type="protein sequence ID" value="XP_030831279"/>
    <property type="gene ID" value="LOC583807"/>
</dbReference>
<dbReference type="EnsemblMetazoa" id="XM_030975418">
    <property type="protein sequence ID" value="XP_030831278"/>
    <property type="gene ID" value="LOC583807"/>
</dbReference>
<dbReference type="SMART" id="SM00239">
    <property type="entry name" value="C2"/>
    <property type="match status" value="1"/>
</dbReference>
<keyword evidence="22" id="KW-1185">Reference proteome</keyword>
<dbReference type="FunFam" id="3.30.505.10:FF:000011">
    <property type="entry name" value="1-phosphatidylinositol 4,5-bisphosphate phosphodiesterase gamma"/>
    <property type="match status" value="1"/>
</dbReference>
<keyword evidence="10 11" id="KW-0807">Transducer</keyword>